<proteinExistence type="predicted"/>
<keyword evidence="1" id="KW-0812">Transmembrane</keyword>
<evidence type="ECO:0000256" key="1">
    <source>
        <dbReference type="SAM" id="Phobius"/>
    </source>
</evidence>
<accession>A0A1G7ER98</accession>
<feature type="transmembrane region" description="Helical" evidence="1">
    <location>
        <begin position="12"/>
        <end position="32"/>
    </location>
</feature>
<keyword evidence="1" id="KW-1133">Transmembrane helix</keyword>
<keyword evidence="1" id="KW-0472">Membrane</keyword>
<reference evidence="2 3" key="1">
    <citation type="submission" date="2016-10" db="EMBL/GenBank/DDBJ databases">
        <authorList>
            <person name="de Groot N.N."/>
        </authorList>
    </citation>
    <scope>NUCLEOTIDE SEQUENCE [LARGE SCALE GENOMIC DNA]</scope>
    <source>
        <strain evidence="2 3">DSM 24015</strain>
    </source>
</reference>
<gene>
    <name evidence="2" type="ORF">SAMN05421544_11711</name>
</gene>
<organism evidence="2 3">
    <name type="scientific">Riemerella columbipharyngis</name>
    <dbReference type="NCBI Taxonomy" id="1071918"/>
    <lineage>
        <taxon>Bacteria</taxon>
        <taxon>Pseudomonadati</taxon>
        <taxon>Bacteroidota</taxon>
        <taxon>Flavobacteriia</taxon>
        <taxon>Flavobacteriales</taxon>
        <taxon>Weeksellaceae</taxon>
        <taxon>Riemerella</taxon>
    </lineage>
</organism>
<evidence type="ECO:0000313" key="3">
    <source>
        <dbReference type="Proteomes" id="UP000198517"/>
    </source>
</evidence>
<feature type="transmembrane region" description="Helical" evidence="1">
    <location>
        <begin position="52"/>
        <end position="74"/>
    </location>
</feature>
<keyword evidence="3" id="KW-1185">Reference proteome</keyword>
<sequence>MNKNLIFKNIKFSVLAYIGISVFQLLVSLCSMEEKINHFAFKNSVFYLNHQQLGYGIKESLVFLLILTGAFYLLNARRQPAAK</sequence>
<name>A0A1G7ER98_9FLAO</name>
<dbReference type="EMBL" id="FNAS01000017">
    <property type="protein sequence ID" value="SDE66228.1"/>
    <property type="molecule type" value="Genomic_DNA"/>
</dbReference>
<dbReference type="RefSeq" id="WP_092737531.1">
    <property type="nucleotide sequence ID" value="NZ_FNAS01000017.1"/>
</dbReference>
<dbReference type="Proteomes" id="UP000198517">
    <property type="component" value="Unassembled WGS sequence"/>
</dbReference>
<protein>
    <submittedName>
        <fullName evidence="2">Uncharacterized protein</fullName>
    </submittedName>
</protein>
<evidence type="ECO:0000313" key="2">
    <source>
        <dbReference type="EMBL" id="SDE66228.1"/>
    </source>
</evidence>
<dbReference type="AlphaFoldDB" id="A0A1G7ER98"/>